<dbReference type="EMBL" id="JAGGLM010000011">
    <property type="protein sequence ID" value="MBP2033169.1"/>
    <property type="molecule type" value="Genomic_DNA"/>
</dbReference>
<gene>
    <name evidence="1" type="ORF">J2Z42_001856</name>
</gene>
<keyword evidence="2" id="KW-1185">Reference proteome</keyword>
<dbReference type="InterPro" id="IPR014975">
    <property type="entry name" value="DUF1836"/>
</dbReference>
<comment type="caution">
    <text evidence="1">The sequence shown here is derived from an EMBL/GenBank/DDBJ whole genome shotgun (WGS) entry which is preliminary data.</text>
</comment>
<proteinExistence type="predicted"/>
<sequence>MKYDELKKILKELSSFEQLKLYSIPDIDLYMDQVTTFVEDKLGYLKRNEDDNALTKTMINNYTKAGILMPPNKKKYSKQHMILIILTYYLKQILSINDIQRLFSPIVKSINSGENHDKDLENIYNDFLNIEKNEVDEFVNDFHSKLKSKYESENGENKDEDDGINNLIVIVIMLIIKANTEKRMAEKIIDKFFNNED</sequence>
<accession>A0ABS4KSZ7</accession>
<organism evidence="1 2">
    <name type="scientific">Clostridium algifaecis</name>
    <dbReference type="NCBI Taxonomy" id="1472040"/>
    <lineage>
        <taxon>Bacteria</taxon>
        <taxon>Bacillati</taxon>
        <taxon>Bacillota</taxon>
        <taxon>Clostridia</taxon>
        <taxon>Eubacteriales</taxon>
        <taxon>Clostridiaceae</taxon>
        <taxon>Clostridium</taxon>
    </lineage>
</organism>
<protein>
    <recommendedName>
        <fullName evidence="3">DUF1836 domain-containing protein</fullName>
    </recommendedName>
</protein>
<evidence type="ECO:0000313" key="1">
    <source>
        <dbReference type="EMBL" id="MBP2033169.1"/>
    </source>
</evidence>
<dbReference type="PANTHER" id="PTHR40056:SF1">
    <property type="entry name" value="DUF1836 DOMAIN-CONTAINING PROTEIN"/>
    <property type="match status" value="1"/>
</dbReference>
<evidence type="ECO:0008006" key="3">
    <source>
        <dbReference type="Google" id="ProtNLM"/>
    </source>
</evidence>
<dbReference type="Pfam" id="PF08876">
    <property type="entry name" value="DUF1836"/>
    <property type="match status" value="1"/>
</dbReference>
<name>A0ABS4KSZ7_9CLOT</name>
<dbReference type="PANTHER" id="PTHR40056">
    <property type="entry name" value="HYPOTHETICAL CYTOSOLIC PROTEIN"/>
    <property type="match status" value="1"/>
</dbReference>
<dbReference type="Proteomes" id="UP001519307">
    <property type="component" value="Unassembled WGS sequence"/>
</dbReference>
<dbReference type="RefSeq" id="WP_209702319.1">
    <property type="nucleotide sequence ID" value="NZ_JAGGLM010000011.1"/>
</dbReference>
<evidence type="ECO:0000313" key="2">
    <source>
        <dbReference type="Proteomes" id="UP001519307"/>
    </source>
</evidence>
<reference evidence="1 2" key="1">
    <citation type="submission" date="2021-03" db="EMBL/GenBank/DDBJ databases">
        <title>Genomic Encyclopedia of Type Strains, Phase IV (KMG-IV): sequencing the most valuable type-strain genomes for metagenomic binning, comparative biology and taxonomic classification.</title>
        <authorList>
            <person name="Goeker M."/>
        </authorList>
    </citation>
    <scope>NUCLEOTIDE SEQUENCE [LARGE SCALE GENOMIC DNA]</scope>
    <source>
        <strain evidence="1 2">DSM 28783</strain>
    </source>
</reference>